<keyword evidence="1" id="KW-0694">RNA-binding</keyword>
<dbReference type="SMART" id="SM00360">
    <property type="entry name" value="RRM"/>
    <property type="match status" value="1"/>
</dbReference>
<feature type="compositionally biased region" description="Basic and acidic residues" evidence="2">
    <location>
        <begin position="83"/>
        <end position="98"/>
    </location>
</feature>
<name>A0AAV2TIG0_CALDB</name>
<evidence type="ECO:0000256" key="2">
    <source>
        <dbReference type="SAM" id="MobiDB-lite"/>
    </source>
</evidence>
<organism evidence="4 5">
    <name type="scientific">Calicophoron daubneyi</name>
    <name type="common">Rumen fluke</name>
    <name type="synonym">Paramphistomum daubneyi</name>
    <dbReference type="NCBI Taxonomy" id="300641"/>
    <lineage>
        <taxon>Eukaryota</taxon>
        <taxon>Metazoa</taxon>
        <taxon>Spiralia</taxon>
        <taxon>Lophotrochozoa</taxon>
        <taxon>Platyhelminthes</taxon>
        <taxon>Trematoda</taxon>
        <taxon>Digenea</taxon>
        <taxon>Plagiorchiida</taxon>
        <taxon>Pronocephalata</taxon>
        <taxon>Paramphistomoidea</taxon>
        <taxon>Paramphistomidae</taxon>
        <taxon>Calicophoron</taxon>
    </lineage>
</organism>
<evidence type="ECO:0000259" key="3">
    <source>
        <dbReference type="PROSITE" id="PS50102"/>
    </source>
</evidence>
<reference evidence="4" key="1">
    <citation type="submission" date="2024-06" db="EMBL/GenBank/DDBJ databases">
        <authorList>
            <person name="Liu X."/>
            <person name="Lenzi L."/>
            <person name="Haldenby T S."/>
            <person name="Uol C."/>
        </authorList>
    </citation>
    <scope>NUCLEOTIDE SEQUENCE</scope>
</reference>
<evidence type="ECO:0000256" key="1">
    <source>
        <dbReference type="PROSITE-ProRule" id="PRU00176"/>
    </source>
</evidence>
<dbReference type="InterPro" id="IPR050441">
    <property type="entry name" value="RBM"/>
</dbReference>
<dbReference type="Gene3D" id="3.30.70.330">
    <property type="match status" value="1"/>
</dbReference>
<protein>
    <recommendedName>
        <fullName evidence="3">RRM domain-containing protein</fullName>
    </recommendedName>
</protein>
<comment type="caution">
    <text evidence="4">The sequence shown here is derived from an EMBL/GenBank/DDBJ whole genome shotgun (WGS) entry which is preliminary data.</text>
</comment>
<dbReference type="Proteomes" id="UP001497525">
    <property type="component" value="Unassembled WGS sequence"/>
</dbReference>
<accession>A0AAV2TIG0</accession>
<dbReference type="EMBL" id="CAXLJL010000312">
    <property type="protein sequence ID" value="CAL5136420.1"/>
    <property type="molecule type" value="Genomic_DNA"/>
</dbReference>
<dbReference type="SUPFAM" id="SSF54928">
    <property type="entry name" value="RNA-binding domain, RBD"/>
    <property type="match status" value="1"/>
</dbReference>
<dbReference type="Pfam" id="PF00076">
    <property type="entry name" value="RRM_1"/>
    <property type="match status" value="1"/>
</dbReference>
<dbReference type="InterPro" id="IPR012677">
    <property type="entry name" value="Nucleotide-bd_a/b_plait_sf"/>
</dbReference>
<dbReference type="CDD" id="cd12343">
    <property type="entry name" value="RRM1_2_CoAA_like"/>
    <property type="match status" value="1"/>
</dbReference>
<dbReference type="InterPro" id="IPR035979">
    <property type="entry name" value="RBD_domain_sf"/>
</dbReference>
<feature type="compositionally biased region" description="Low complexity" evidence="2">
    <location>
        <begin position="230"/>
        <end position="245"/>
    </location>
</feature>
<evidence type="ECO:0000313" key="4">
    <source>
        <dbReference type="EMBL" id="CAL5136420.1"/>
    </source>
</evidence>
<dbReference type="InterPro" id="IPR000504">
    <property type="entry name" value="RRM_dom"/>
</dbReference>
<feature type="compositionally biased region" description="Pro residues" evidence="2">
    <location>
        <begin position="99"/>
        <end position="113"/>
    </location>
</feature>
<dbReference type="GO" id="GO:0003723">
    <property type="term" value="F:RNA binding"/>
    <property type="evidence" value="ECO:0007669"/>
    <property type="project" value="UniProtKB-UniRule"/>
</dbReference>
<dbReference type="PROSITE" id="PS50102">
    <property type="entry name" value="RRM"/>
    <property type="match status" value="1"/>
</dbReference>
<feature type="compositionally biased region" description="Basic and acidic residues" evidence="2">
    <location>
        <begin position="204"/>
        <end position="220"/>
    </location>
</feature>
<dbReference type="AlphaFoldDB" id="A0AAV2TIG0"/>
<dbReference type="PANTHER" id="PTHR48034">
    <property type="entry name" value="TRANSFORMER-2 SEX-DETERMINING PROTEIN-RELATED"/>
    <property type="match status" value="1"/>
</dbReference>
<feature type="compositionally biased region" description="Pro residues" evidence="2">
    <location>
        <begin position="161"/>
        <end position="200"/>
    </location>
</feature>
<sequence>MVKLFVGNLNPQSKASDLRKKFEVYGKVTECDVVNNYGFVHMEKEADAEAALAGLQNSILDGVKINVERSHGKRGGGPGPMRRRGEGRFRDYPSDRFRGPPPRYMGSAPPPPRMGRYGPGWDDGYGAPYGPPPRASPRGGYDYPPNGSNGRYPPSERGEPVRPPPRGPAREPLPPPPGPGYRGPPIPDPIPPRDYPPKAAPPRSRYENYDNYGDYDRYRDPAPQPAPRPNDYYDNYGNYSSGASYEDNERIPAGGYDSGYDYGYYDYGADNRSPAPPRYAYGRP</sequence>
<feature type="domain" description="RRM" evidence="3">
    <location>
        <begin position="2"/>
        <end position="72"/>
    </location>
</feature>
<gene>
    <name evidence="4" type="ORF">CDAUBV1_LOCUS10515</name>
</gene>
<evidence type="ECO:0000313" key="5">
    <source>
        <dbReference type="Proteomes" id="UP001497525"/>
    </source>
</evidence>
<proteinExistence type="predicted"/>
<feature type="region of interest" description="Disordered" evidence="2">
    <location>
        <begin position="68"/>
        <end position="259"/>
    </location>
</feature>